<dbReference type="Proteomes" id="UP001279410">
    <property type="component" value="Unassembled WGS sequence"/>
</dbReference>
<sequence length="185" mass="20576">MVNTECDSSPWEGGVGDGREVLNLSVQTICAGLVLTPIWRGRHKLNYTACNGHVEKDEHSLTSMQLDVIPHCKYCMTIKAKYRDLGSTALSDEKCFDAETDPIALVYAAIIIPLIFAGLATLTFVCCKRNKEHIFPKVPQPRDLLSDISDNNNKSTVYNLYIPAEEEENCKITLVMDPQINKPGC</sequence>
<keyword evidence="1" id="KW-0812">Transmembrane</keyword>
<evidence type="ECO:0000313" key="2">
    <source>
        <dbReference type="EMBL" id="GLD72527.1"/>
    </source>
</evidence>
<name>A0AAD3RL39_LATJO</name>
<protein>
    <submittedName>
        <fullName evidence="2">Uncharacterized protein</fullName>
    </submittedName>
</protein>
<proteinExistence type="predicted"/>
<keyword evidence="3" id="KW-1185">Reference proteome</keyword>
<evidence type="ECO:0000256" key="1">
    <source>
        <dbReference type="SAM" id="Phobius"/>
    </source>
</evidence>
<evidence type="ECO:0000313" key="3">
    <source>
        <dbReference type="Proteomes" id="UP001279410"/>
    </source>
</evidence>
<comment type="caution">
    <text evidence="2">The sequence shown here is derived from an EMBL/GenBank/DDBJ whole genome shotgun (WGS) entry which is preliminary data.</text>
</comment>
<keyword evidence="1" id="KW-1133">Transmembrane helix</keyword>
<keyword evidence="1" id="KW-0472">Membrane</keyword>
<dbReference type="EMBL" id="BRZM01001082">
    <property type="protein sequence ID" value="GLD72527.1"/>
    <property type="molecule type" value="Genomic_DNA"/>
</dbReference>
<organism evidence="2 3">
    <name type="scientific">Lates japonicus</name>
    <name type="common">Japanese lates</name>
    <dbReference type="NCBI Taxonomy" id="270547"/>
    <lineage>
        <taxon>Eukaryota</taxon>
        <taxon>Metazoa</taxon>
        <taxon>Chordata</taxon>
        <taxon>Craniata</taxon>
        <taxon>Vertebrata</taxon>
        <taxon>Euteleostomi</taxon>
        <taxon>Actinopterygii</taxon>
        <taxon>Neopterygii</taxon>
        <taxon>Teleostei</taxon>
        <taxon>Neoteleostei</taxon>
        <taxon>Acanthomorphata</taxon>
        <taxon>Carangaria</taxon>
        <taxon>Carangaria incertae sedis</taxon>
        <taxon>Centropomidae</taxon>
        <taxon>Lates</taxon>
    </lineage>
</organism>
<dbReference type="AlphaFoldDB" id="A0AAD3RL39"/>
<gene>
    <name evidence="2" type="ORF">AKAME5_002385200</name>
</gene>
<accession>A0AAD3RL39</accession>
<reference evidence="2" key="1">
    <citation type="submission" date="2022-08" db="EMBL/GenBank/DDBJ databases">
        <title>Genome sequencing of akame (Lates japonicus).</title>
        <authorList>
            <person name="Hashiguchi Y."/>
            <person name="Takahashi H."/>
        </authorList>
    </citation>
    <scope>NUCLEOTIDE SEQUENCE</scope>
    <source>
        <strain evidence="2">Kochi</strain>
    </source>
</reference>
<feature type="transmembrane region" description="Helical" evidence="1">
    <location>
        <begin position="104"/>
        <end position="127"/>
    </location>
</feature>